<dbReference type="InterPro" id="IPR001957">
    <property type="entry name" value="Chromosome_initiator_DnaA"/>
</dbReference>
<dbReference type="GO" id="GO:0005737">
    <property type="term" value="C:cytoplasm"/>
    <property type="evidence" value="ECO:0007669"/>
    <property type="project" value="UniProtKB-SubCell"/>
</dbReference>
<dbReference type="GO" id="GO:0005524">
    <property type="term" value="F:ATP binding"/>
    <property type="evidence" value="ECO:0007669"/>
    <property type="project" value="UniProtKB-UniRule"/>
</dbReference>
<keyword evidence="3 7" id="KW-0547">Nucleotide-binding</keyword>
<dbReference type="InterPro" id="IPR013159">
    <property type="entry name" value="DnaA_C"/>
</dbReference>
<feature type="binding site" evidence="7">
    <location>
        <position position="152"/>
    </location>
    <ligand>
        <name>ATP</name>
        <dbReference type="ChEBI" id="CHEBI:30616"/>
    </ligand>
</feature>
<reference evidence="12 13" key="1">
    <citation type="journal article" date="2011" name="Stand. Genomic Sci.">
        <title>Complete genome sequence of the acetate-degrading sulfate reducer Desulfobacca acetoxidans type strain (ASRB2).</title>
        <authorList>
            <person name="Goker M."/>
            <person name="Teshima H."/>
            <person name="Lapidus A."/>
            <person name="Nolan M."/>
            <person name="Lucas S."/>
            <person name="Hammon N."/>
            <person name="Deshpande S."/>
            <person name="Cheng J.F."/>
            <person name="Tapia R."/>
            <person name="Han C."/>
            <person name="Goodwin L."/>
            <person name="Pitluck S."/>
            <person name="Huntemann M."/>
            <person name="Liolios K."/>
            <person name="Ivanova N."/>
            <person name="Pagani I."/>
            <person name="Mavromatis K."/>
            <person name="Ovchinikova G."/>
            <person name="Pati A."/>
            <person name="Chen A."/>
            <person name="Palaniappan K."/>
            <person name="Land M."/>
            <person name="Hauser L."/>
            <person name="Brambilla E.M."/>
            <person name="Rohde M."/>
            <person name="Spring S."/>
            <person name="Detter J.C."/>
            <person name="Woyke T."/>
            <person name="Bristow J."/>
            <person name="Eisen J.A."/>
            <person name="Markowitz V."/>
            <person name="Hugenholtz P."/>
            <person name="Kyrpides N.C."/>
            <person name="Klenk H.P."/>
        </authorList>
    </citation>
    <scope>NUCLEOTIDE SEQUENCE [LARGE SCALE GENOMIC DNA]</scope>
    <source>
        <strain evidence="13">ATCC 700848 / DSM 11109 / ASRB2</strain>
    </source>
</reference>
<dbReference type="STRING" id="880072.Desac_0001"/>
<dbReference type="GO" id="GO:0006270">
    <property type="term" value="P:DNA replication initiation"/>
    <property type="evidence" value="ECO:0007669"/>
    <property type="project" value="UniProtKB-UniRule"/>
</dbReference>
<dbReference type="Pfam" id="PF08299">
    <property type="entry name" value="Bac_DnaA_C"/>
    <property type="match status" value="1"/>
</dbReference>
<dbReference type="InterPro" id="IPR027417">
    <property type="entry name" value="P-loop_NTPase"/>
</dbReference>
<evidence type="ECO:0000256" key="7">
    <source>
        <dbReference type="HAMAP-Rule" id="MF_00377"/>
    </source>
</evidence>
<feature type="region of interest" description="Domain IV, binds dsDNA" evidence="7">
    <location>
        <begin position="326"/>
        <end position="461"/>
    </location>
</feature>
<evidence type="ECO:0000256" key="5">
    <source>
        <dbReference type="ARBA" id="ARBA00023121"/>
    </source>
</evidence>
<dbReference type="GO" id="GO:0008289">
    <property type="term" value="F:lipid binding"/>
    <property type="evidence" value="ECO:0007669"/>
    <property type="project" value="UniProtKB-KW"/>
</dbReference>
<feature type="binding site" evidence="7">
    <location>
        <position position="155"/>
    </location>
    <ligand>
        <name>ATP</name>
        <dbReference type="ChEBI" id="CHEBI:30616"/>
    </ligand>
</feature>
<dbReference type="SUPFAM" id="SSF52540">
    <property type="entry name" value="P-loop containing nucleoside triphosphate hydrolases"/>
    <property type="match status" value="1"/>
</dbReference>
<keyword evidence="6 7" id="KW-0238">DNA-binding</keyword>
<dbReference type="SMART" id="SM00760">
    <property type="entry name" value="Bac_DnaA_C"/>
    <property type="match status" value="1"/>
</dbReference>
<organism evidence="12 13">
    <name type="scientific">Desulfobacca acetoxidans (strain ATCC 700848 / DSM 11109 / ASRB2)</name>
    <dbReference type="NCBI Taxonomy" id="880072"/>
    <lineage>
        <taxon>Bacteria</taxon>
        <taxon>Pseudomonadati</taxon>
        <taxon>Thermodesulfobacteriota</taxon>
        <taxon>Desulfobaccia</taxon>
        <taxon>Desulfobaccales</taxon>
        <taxon>Desulfobaccaceae</taxon>
        <taxon>Desulfobacca</taxon>
    </lineage>
</organism>
<evidence type="ECO:0000256" key="9">
    <source>
        <dbReference type="RuleBase" id="RU000577"/>
    </source>
</evidence>
<dbReference type="HOGENOM" id="CLU_026910_3_0_7"/>
<dbReference type="OrthoDB" id="9807019at2"/>
<dbReference type="Gene3D" id="3.40.50.300">
    <property type="entry name" value="P-loop containing nucleotide triphosphate hydrolases"/>
    <property type="match status" value="1"/>
</dbReference>
<keyword evidence="5 7" id="KW-0446">Lipid-binding</keyword>
<comment type="subunit">
    <text evidence="7">Oligomerizes as a right-handed, spiral filament on DNA at oriC.</text>
</comment>
<dbReference type="InterPro" id="IPR010921">
    <property type="entry name" value="Trp_repressor/repl_initiator"/>
</dbReference>
<feature type="region of interest" description="Domain I, interacts with DnaA modulators" evidence="7">
    <location>
        <begin position="1"/>
        <end position="80"/>
    </location>
</feature>
<dbReference type="RefSeq" id="WP_013705015.1">
    <property type="nucleotide sequence ID" value="NC_015388.1"/>
</dbReference>
<dbReference type="Gene3D" id="1.10.1750.10">
    <property type="match status" value="1"/>
</dbReference>
<dbReference type="PANTHER" id="PTHR30050:SF2">
    <property type="entry name" value="CHROMOSOMAL REPLICATION INITIATOR PROTEIN DNAA"/>
    <property type="match status" value="1"/>
</dbReference>
<dbReference type="InterPro" id="IPR013317">
    <property type="entry name" value="DnaA_dom"/>
</dbReference>
<dbReference type="SUPFAM" id="SSF48295">
    <property type="entry name" value="TrpR-like"/>
    <property type="match status" value="1"/>
</dbReference>
<protein>
    <recommendedName>
        <fullName evidence="7 8">Chromosomal replication initiator protein DnaA</fullName>
    </recommendedName>
</protein>
<comment type="function">
    <text evidence="7 9">Plays an essential role in the initiation and regulation of chromosomal replication. ATP-DnaA binds to the origin of replication (oriC) to initiate formation of the DNA replication initiation complex once per cell cycle. Binds the DnaA box (a 9 base pair repeat at the origin) and separates the double-stranded (ds)DNA. Forms a right-handed helical filament on oriC DNA; dsDNA binds to the exterior of the filament while single-stranded (ss)DNA is stabiized in the filament's interior. The ATP-DnaA-oriC complex binds and stabilizes one strand of the AT-rich DNA unwinding element (DUE), permitting loading of DNA polymerase. After initiation quickly degrades to an ADP-DnaA complex that is not apt for DNA replication. Binds acidic phospholipids.</text>
</comment>
<keyword evidence="4 7" id="KW-0067">ATP-binding</keyword>
<dbReference type="AlphaFoldDB" id="F2NGJ3"/>
<dbReference type="CDD" id="cd06571">
    <property type="entry name" value="Bac_DnaA_C"/>
    <property type="match status" value="1"/>
</dbReference>
<dbReference type="GO" id="GO:0005886">
    <property type="term" value="C:plasma membrane"/>
    <property type="evidence" value="ECO:0007669"/>
    <property type="project" value="TreeGrafter"/>
</dbReference>
<dbReference type="NCBIfam" id="TIGR00362">
    <property type="entry name" value="DnaA"/>
    <property type="match status" value="1"/>
</dbReference>
<dbReference type="KEGG" id="dao:Desac_0001"/>
<dbReference type="InterPro" id="IPR024633">
    <property type="entry name" value="DnaA_N_dom"/>
</dbReference>
<feature type="domain" description="Chromosomal replication initiator DnaA C-terminal" evidence="11">
    <location>
        <begin position="352"/>
        <end position="420"/>
    </location>
</feature>
<feature type="binding site" evidence="7">
    <location>
        <position position="154"/>
    </location>
    <ligand>
        <name>ATP</name>
        <dbReference type="ChEBI" id="CHEBI:30616"/>
    </ligand>
</feature>
<evidence type="ECO:0000256" key="1">
    <source>
        <dbReference type="ARBA" id="ARBA00022490"/>
    </source>
</evidence>
<proteinExistence type="inferred from homology"/>
<evidence type="ECO:0000256" key="3">
    <source>
        <dbReference type="ARBA" id="ARBA00022741"/>
    </source>
</evidence>
<dbReference type="Pfam" id="PF00308">
    <property type="entry name" value="Bac_DnaA"/>
    <property type="match status" value="1"/>
</dbReference>
<evidence type="ECO:0000256" key="4">
    <source>
        <dbReference type="ARBA" id="ARBA00022840"/>
    </source>
</evidence>
<evidence type="ECO:0000313" key="13">
    <source>
        <dbReference type="Proteomes" id="UP000000483"/>
    </source>
</evidence>
<dbReference type="GO" id="GO:0003688">
    <property type="term" value="F:DNA replication origin binding"/>
    <property type="evidence" value="ECO:0007669"/>
    <property type="project" value="UniProtKB-UniRule"/>
</dbReference>
<comment type="subcellular location">
    <subcellularLocation>
        <location evidence="7">Cytoplasm</location>
    </subcellularLocation>
</comment>
<evidence type="ECO:0000256" key="2">
    <source>
        <dbReference type="ARBA" id="ARBA00022705"/>
    </source>
</evidence>
<keyword evidence="2 7" id="KW-0235">DNA replication</keyword>
<comment type="similarity">
    <text evidence="7 10">Belongs to the DnaA family.</text>
</comment>
<dbReference type="InterPro" id="IPR020591">
    <property type="entry name" value="Chromosome_initiator_DnaA-like"/>
</dbReference>
<evidence type="ECO:0000313" key="12">
    <source>
        <dbReference type="EMBL" id="AEB07900.1"/>
    </source>
</evidence>
<name>F2NGJ3_DESAR</name>
<dbReference type="PANTHER" id="PTHR30050">
    <property type="entry name" value="CHROMOSOMAL REPLICATION INITIATOR PROTEIN DNAA"/>
    <property type="match status" value="1"/>
</dbReference>
<evidence type="ECO:0000256" key="8">
    <source>
        <dbReference type="NCBIfam" id="TIGR00362"/>
    </source>
</evidence>
<dbReference type="HAMAP" id="MF_00377">
    <property type="entry name" value="DnaA_bact"/>
    <property type="match status" value="1"/>
</dbReference>
<evidence type="ECO:0000256" key="6">
    <source>
        <dbReference type="ARBA" id="ARBA00023125"/>
    </source>
</evidence>
<sequence>MESYWEEVKHIFKGRLASSAYQLWIEPLQASFGNAGEFFLDCPNPFFLHWVRNHYLSDLEREYRLLTGGTTQIKLRLLKTPAKNKEDHSHRLQSCLPEISRPPSSGRLLNKAFTFEQFVVGASNRFAFQASRALAGNDAFYGRTLFLTAQPGLGKSHLSQAVGNYIQTNYRHHQVFYLTAEDFANEMVAALRQGAMAQFKDKFRRQCDTLLLEGVHFLSGKEKIQAELCYTLDCLADLNKKLVFTSPYLPMEIPHLKQELLSRFTGGVITPIDPPDFSTRVSILTRKAQDRQVQVPREVKEHLATYLTQDVRQMVSALDNLLLKAATLKTDINLDLANEVLRDFQAASQALRIEDIQKLTGQVYQVSQEELLGKSRKKKIVKARNLAIYLSHHYLQKQLKDLARSFRRTHSTIIHSLECVERDLKVSAGFAAELQYLEERLQTSRRWRQSTLPQPKASTRN</sequence>
<comment type="domain">
    <text evidence="7">Domain I is involved in oligomerization and binding regulators, domain II is flexibile and of varying length in different bacteria, domain III forms the AAA+ region, while domain IV binds dsDNA.</text>
</comment>
<dbReference type="Gene3D" id="1.10.8.60">
    <property type="match status" value="1"/>
</dbReference>
<keyword evidence="1 7" id="KW-0963">Cytoplasm</keyword>
<dbReference type="PRINTS" id="PR00051">
    <property type="entry name" value="DNAA"/>
</dbReference>
<gene>
    <name evidence="7" type="primary">dnaA</name>
    <name evidence="12" type="ordered locus">Desac_0001</name>
</gene>
<dbReference type="Proteomes" id="UP000000483">
    <property type="component" value="Chromosome"/>
</dbReference>
<accession>F2NGJ3</accession>
<evidence type="ECO:0000256" key="10">
    <source>
        <dbReference type="RuleBase" id="RU004227"/>
    </source>
</evidence>
<dbReference type="Pfam" id="PF11638">
    <property type="entry name" value="DnaA_N"/>
    <property type="match status" value="1"/>
</dbReference>
<dbReference type="EMBL" id="CP002629">
    <property type="protein sequence ID" value="AEB07900.1"/>
    <property type="molecule type" value="Genomic_DNA"/>
</dbReference>
<evidence type="ECO:0000259" key="11">
    <source>
        <dbReference type="SMART" id="SM00760"/>
    </source>
</evidence>
<feature type="binding site" evidence="7">
    <location>
        <position position="156"/>
    </location>
    <ligand>
        <name>ATP</name>
        <dbReference type="ChEBI" id="CHEBI:30616"/>
    </ligand>
</feature>
<reference evidence="13" key="2">
    <citation type="submission" date="2011-03" db="EMBL/GenBank/DDBJ databases">
        <title>The complete genome of Desulfobacca acetoxidans DSM 11109.</title>
        <authorList>
            <consortium name="US DOE Joint Genome Institute (JGI-PGF)"/>
            <person name="Lucas S."/>
            <person name="Copeland A."/>
            <person name="Lapidus A."/>
            <person name="Bruce D."/>
            <person name="Goodwin L."/>
            <person name="Pitluck S."/>
            <person name="Peters L."/>
            <person name="Kyrpides N."/>
            <person name="Mavromatis K."/>
            <person name="Ivanova N."/>
            <person name="Ovchinnikova G."/>
            <person name="Teshima H."/>
            <person name="Detter J.C."/>
            <person name="Han C."/>
            <person name="Land M."/>
            <person name="Hauser L."/>
            <person name="Markowitz V."/>
            <person name="Cheng J.-F."/>
            <person name="Hugenholtz P."/>
            <person name="Woyke T."/>
            <person name="Wu D."/>
            <person name="Spring S."/>
            <person name="Schueler E."/>
            <person name="Brambilla E."/>
            <person name="Klenk H.-P."/>
            <person name="Eisen J.A."/>
        </authorList>
    </citation>
    <scope>NUCLEOTIDE SEQUENCE [LARGE SCALE GENOMIC DNA]</scope>
    <source>
        <strain evidence="13">ATCC 700848 / DSM 11109 / ASRB2</strain>
    </source>
</reference>
<dbReference type="eggNOG" id="COG0593">
    <property type="taxonomic scope" value="Bacteria"/>
</dbReference>
<comment type="caution">
    <text evidence="7">Lacks conserved residue(s) required for the propagation of feature annotation.</text>
</comment>
<keyword evidence="13" id="KW-1185">Reference proteome</keyword>
<dbReference type="InterPro" id="IPR038454">
    <property type="entry name" value="DnaA_N_sf"/>
</dbReference>
<dbReference type="GO" id="GO:0006275">
    <property type="term" value="P:regulation of DNA replication"/>
    <property type="evidence" value="ECO:0007669"/>
    <property type="project" value="UniProtKB-UniRule"/>
</dbReference>
<dbReference type="Gene3D" id="3.30.300.180">
    <property type="match status" value="1"/>
</dbReference>